<comment type="caution">
    <text evidence="7">The sequence shown here is derived from an EMBL/GenBank/DDBJ whole genome shotgun (WGS) entry which is preliminary data.</text>
</comment>
<dbReference type="EC" id="2.3.1.241" evidence="7"/>
<protein>
    <submittedName>
        <fullName evidence="7">KDO2-lipid IV(A) lauroyltransferase</fullName>
        <ecNumber evidence="7">2.3.1.241</ecNumber>
    </submittedName>
</protein>
<dbReference type="InterPro" id="IPR004960">
    <property type="entry name" value="LipA_acyltrans"/>
</dbReference>
<keyword evidence="2" id="KW-1003">Cell membrane</keyword>
<dbReference type="Pfam" id="PF03279">
    <property type="entry name" value="Lip_A_acyltrans"/>
    <property type="match status" value="1"/>
</dbReference>
<gene>
    <name evidence="7" type="ORF">QO016_003739</name>
</gene>
<keyword evidence="3" id="KW-0997">Cell inner membrane</keyword>
<dbReference type="Proteomes" id="UP001236369">
    <property type="component" value="Unassembled WGS sequence"/>
</dbReference>
<dbReference type="GO" id="GO:0008913">
    <property type="term" value="F:Kdo2-lipid IVA acyltransferase activity"/>
    <property type="evidence" value="ECO:0007669"/>
    <property type="project" value="UniProtKB-EC"/>
</dbReference>
<evidence type="ECO:0000256" key="5">
    <source>
        <dbReference type="ARBA" id="ARBA00023136"/>
    </source>
</evidence>
<organism evidence="7 8">
    <name type="scientific">Methylobacterium persicinum</name>
    <dbReference type="NCBI Taxonomy" id="374426"/>
    <lineage>
        <taxon>Bacteria</taxon>
        <taxon>Pseudomonadati</taxon>
        <taxon>Pseudomonadota</taxon>
        <taxon>Alphaproteobacteria</taxon>
        <taxon>Hyphomicrobiales</taxon>
        <taxon>Methylobacteriaceae</taxon>
        <taxon>Methylobacterium</taxon>
    </lineage>
</organism>
<dbReference type="RefSeq" id="WP_238250595.1">
    <property type="nucleotide sequence ID" value="NZ_BPQX01000043.1"/>
</dbReference>
<sequence>MSEIPPSRLLAASLPLPVRRHGFRTVWPARRILRGKATLGLAPVFEGILRLSRAEARRLDAEALFADRLVQLEWLALLRRSHRAIRADMRSVAIPDAGLIASVAAGAKPVLLAPLHMGCFALPFAALIDRFFPGRPMLILRAREDRPVETAVMRRIGELGVDMRFLNVRNRQDFLGAIRFARAGATIVSFIDLPASYGAPFQTTLFGRPVQLALGIDQLARLTEATVLPLAITSSLGGDVIHAGRPFEVADNAPDTRRQVADIVRRHIERSILRAPEQWFMWPRLDEYLHDAETSHNAMSGANA</sequence>
<evidence type="ECO:0000256" key="2">
    <source>
        <dbReference type="ARBA" id="ARBA00022475"/>
    </source>
</evidence>
<evidence type="ECO:0000256" key="3">
    <source>
        <dbReference type="ARBA" id="ARBA00022519"/>
    </source>
</evidence>
<accession>A0ABU0HPI2</accession>
<evidence type="ECO:0000313" key="8">
    <source>
        <dbReference type="Proteomes" id="UP001236369"/>
    </source>
</evidence>
<evidence type="ECO:0000256" key="4">
    <source>
        <dbReference type="ARBA" id="ARBA00022679"/>
    </source>
</evidence>
<evidence type="ECO:0000256" key="6">
    <source>
        <dbReference type="ARBA" id="ARBA00023315"/>
    </source>
</evidence>
<reference evidence="7 8" key="1">
    <citation type="submission" date="2023-07" db="EMBL/GenBank/DDBJ databases">
        <title>Genomic Encyclopedia of Type Strains, Phase IV (KMG-IV): sequencing the most valuable type-strain genomes for metagenomic binning, comparative biology and taxonomic classification.</title>
        <authorList>
            <person name="Goeker M."/>
        </authorList>
    </citation>
    <scope>NUCLEOTIDE SEQUENCE [LARGE SCALE GENOMIC DNA]</scope>
    <source>
        <strain evidence="7 8">DSM 19562</strain>
    </source>
</reference>
<keyword evidence="8" id="KW-1185">Reference proteome</keyword>
<dbReference type="EMBL" id="JAUSVV010000010">
    <property type="protein sequence ID" value="MDQ0444229.1"/>
    <property type="molecule type" value="Genomic_DNA"/>
</dbReference>
<name>A0ABU0HPI2_9HYPH</name>
<evidence type="ECO:0000256" key="1">
    <source>
        <dbReference type="ARBA" id="ARBA00004533"/>
    </source>
</evidence>
<keyword evidence="5" id="KW-0472">Membrane</keyword>
<keyword evidence="6 7" id="KW-0012">Acyltransferase</keyword>
<keyword evidence="4 7" id="KW-0808">Transferase</keyword>
<comment type="subcellular location">
    <subcellularLocation>
        <location evidence="1">Cell inner membrane</location>
    </subcellularLocation>
</comment>
<evidence type="ECO:0000313" key="7">
    <source>
        <dbReference type="EMBL" id="MDQ0444229.1"/>
    </source>
</evidence>
<proteinExistence type="predicted"/>